<protein>
    <submittedName>
        <fullName evidence="3">Unannotated protein</fullName>
    </submittedName>
</protein>
<organism evidence="3">
    <name type="scientific">freshwater metagenome</name>
    <dbReference type="NCBI Taxonomy" id="449393"/>
    <lineage>
        <taxon>unclassified sequences</taxon>
        <taxon>metagenomes</taxon>
        <taxon>ecological metagenomes</taxon>
    </lineage>
</organism>
<dbReference type="InterPro" id="IPR007235">
    <property type="entry name" value="Glyco_trans_28_C"/>
</dbReference>
<evidence type="ECO:0000313" key="3">
    <source>
        <dbReference type="EMBL" id="CAB4653237.1"/>
    </source>
</evidence>
<reference evidence="3" key="1">
    <citation type="submission" date="2020-05" db="EMBL/GenBank/DDBJ databases">
        <authorList>
            <person name="Chiriac C."/>
            <person name="Salcher M."/>
            <person name="Ghai R."/>
            <person name="Kavagutti S V."/>
        </authorList>
    </citation>
    <scope>NUCLEOTIDE SEQUENCE</scope>
</reference>
<gene>
    <name evidence="2" type="ORF">UFOPK1572_00791</name>
    <name evidence="3" type="ORF">UFOPK2169_00905</name>
</gene>
<dbReference type="GO" id="GO:0016758">
    <property type="term" value="F:hexosyltransferase activity"/>
    <property type="evidence" value="ECO:0007669"/>
    <property type="project" value="InterPro"/>
</dbReference>
<dbReference type="PANTHER" id="PTHR21015">
    <property type="entry name" value="UDP-N-ACETYLGLUCOSAMINE--N-ACETYLMURAMYL-(PENTAPEPTIDE) PYROPHOSPHORYL-UNDECAPRENOL N-ACETYLGLUCOSAMINE TRANSFERASE 1"/>
    <property type="match status" value="1"/>
</dbReference>
<evidence type="ECO:0000259" key="1">
    <source>
        <dbReference type="Pfam" id="PF04101"/>
    </source>
</evidence>
<dbReference type="AlphaFoldDB" id="A0A6J6KTV7"/>
<evidence type="ECO:0000313" key="2">
    <source>
        <dbReference type="EMBL" id="CAB4560449.1"/>
    </source>
</evidence>
<dbReference type="Gene3D" id="3.40.50.2000">
    <property type="entry name" value="Glycogen Phosphorylase B"/>
    <property type="match status" value="2"/>
</dbReference>
<accession>A0A6J6KTV7</accession>
<dbReference type="Pfam" id="PF04101">
    <property type="entry name" value="Glyco_tran_28_C"/>
    <property type="match status" value="1"/>
</dbReference>
<dbReference type="CDD" id="cd03785">
    <property type="entry name" value="GT28_MurG"/>
    <property type="match status" value="1"/>
</dbReference>
<name>A0A6J6KTV7_9ZZZZ</name>
<dbReference type="EMBL" id="CAEZTC010000088">
    <property type="protein sequence ID" value="CAB4560449.1"/>
    <property type="molecule type" value="Genomic_DNA"/>
</dbReference>
<dbReference type="SUPFAM" id="SSF53756">
    <property type="entry name" value="UDP-Glycosyltransferase/glycogen phosphorylase"/>
    <property type="match status" value="1"/>
</dbReference>
<dbReference type="PANTHER" id="PTHR21015:SF22">
    <property type="entry name" value="GLYCOSYLTRANSFERASE"/>
    <property type="match status" value="1"/>
</dbReference>
<sequence>MKKWQPQVIVSVGGYASQPMASAAKAFGVPLVCVSYDRIPGLATRRQSRYAKVCAVAFAETDLPRAVHTGAPVRRELRQLDVARQRSEARQRLGISPQAKCLAIVGGSLGSGVLNSAVGDIARGSSEMSDVVLFHVCGPRNENEVAPVVPDDVTYIRRSYVTEMADLYAACDVLLARAGASTVAEIATIGIASILVPWAGAADNHQFLNATWLTTQGAAVLLSEDELRTPEGTKKILDVLGNVHTQKALASSAYALGALHRGPSLVAAIQNATA</sequence>
<feature type="domain" description="Glycosyl transferase family 28 C-terminal" evidence="1">
    <location>
        <begin position="102"/>
        <end position="251"/>
    </location>
</feature>
<dbReference type="EMBL" id="CAEZWE010000032">
    <property type="protein sequence ID" value="CAB4653237.1"/>
    <property type="molecule type" value="Genomic_DNA"/>
</dbReference>
<proteinExistence type="predicted"/>